<evidence type="ECO:0000313" key="2">
    <source>
        <dbReference type="EMBL" id="GGH17121.1"/>
    </source>
</evidence>
<evidence type="ECO:0000256" key="1">
    <source>
        <dbReference type="SAM" id="MobiDB-lite"/>
    </source>
</evidence>
<dbReference type="Proteomes" id="UP000659344">
    <property type="component" value="Unassembled WGS sequence"/>
</dbReference>
<gene>
    <name evidence="2" type="ORF">GCM10008013_12290</name>
</gene>
<reference evidence="3" key="1">
    <citation type="journal article" date="2019" name="Int. J. Syst. Evol. Microbiol.">
        <title>The Global Catalogue of Microorganisms (GCM) 10K type strain sequencing project: providing services to taxonomists for standard genome sequencing and annotation.</title>
        <authorList>
            <consortium name="The Broad Institute Genomics Platform"/>
            <consortium name="The Broad Institute Genome Sequencing Center for Infectious Disease"/>
            <person name="Wu L."/>
            <person name="Ma J."/>
        </authorList>
    </citation>
    <scope>NUCLEOTIDE SEQUENCE [LARGE SCALE GENOMIC DNA]</scope>
    <source>
        <strain evidence="3">CGMCC 1.12769</strain>
    </source>
</reference>
<keyword evidence="3" id="KW-1185">Reference proteome</keyword>
<feature type="region of interest" description="Disordered" evidence="1">
    <location>
        <begin position="49"/>
        <end position="74"/>
    </location>
</feature>
<name>A0ABQ1YAI6_9BACL</name>
<comment type="caution">
    <text evidence="2">The sequence shown here is derived from an EMBL/GenBank/DDBJ whole genome shotgun (WGS) entry which is preliminary data.</text>
</comment>
<sequence length="74" mass="8429">MRNEELIDPFFQDTPWELIHDDDGILVGEVYVLDLHMLPAKFMKGEGRRNDSVHRVRGAGSSGKAKSVYTGRIR</sequence>
<organism evidence="2 3">
    <name type="scientific">Paenibacillus segetis</name>
    <dbReference type="NCBI Taxonomy" id="1325360"/>
    <lineage>
        <taxon>Bacteria</taxon>
        <taxon>Bacillati</taxon>
        <taxon>Bacillota</taxon>
        <taxon>Bacilli</taxon>
        <taxon>Bacillales</taxon>
        <taxon>Paenibacillaceae</taxon>
        <taxon>Paenibacillus</taxon>
    </lineage>
</organism>
<evidence type="ECO:0000313" key="3">
    <source>
        <dbReference type="Proteomes" id="UP000659344"/>
    </source>
</evidence>
<proteinExistence type="predicted"/>
<accession>A0ABQ1YAI6</accession>
<dbReference type="EMBL" id="BMFT01000001">
    <property type="protein sequence ID" value="GGH17121.1"/>
    <property type="molecule type" value="Genomic_DNA"/>
</dbReference>
<protein>
    <submittedName>
        <fullName evidence="2">Uncharacterized protein</fullName>
    </submittedName>
</protein>